<reference evidence="2 3" key="1">
    <citation type="journal article" date="2018" name="Nat. Ecol. Evol.">
        <title>Pezizomycetes genomes reveal the molecular basis of ectomycorrhizal truffle lifestyle.</title>
        <authorList>
            <person name="Murat C."/>
            <person name="Payen T."/>
            <person name="Noel B."/>
            <person name="Kuo A."/>
            <person name="Morin E."/>
            <person name="Chen J."/>
            <person name="Kohler A."/>
            <person name="Krizsan K."/>
            <person name="Balestrini R."/>
            <person name="Da Silva C."/>
            <person name="Montanini B."/>
            <person name="Hainaut M."/>
            <person name="Levati E."/>
            <person name="Barry K.W."/>
            <person name="Belfiori B."/>
            <person name="Cichocki N."/>
            <person name="Clum A."/>
            <person name="Dockter R.B."/>
            <person name="Fauchery L."/>
            <person name="Guy J."/>
            <person name="Iotti M."/>
            <person name="Le Tacon F."/>
            <person name="Lindquist E.A."/>
            <person name="Lipzen A."/>
            <person name="Malagnac F."/>
            <person name="Mello A."/>
            <person name="Molinier V."/>
            <person name="Miyauchi S."/>
            <person name="Poulain J."/>
            <person name="Riccioni C."/>
            <person name="Rubini A."/>
            <person name="Sitrit Y."/>
            <person name="Splivallo R."/>
            <person name="Traeger S."/>
            <person name="Wang M."/>
            <person name="Zifcakova L."/>
            <person name="Wipf D."/>
            <person name="Zambonelli A."/>
            <person name="Paolocci F."/>
            <person name="Nowrousian M."/>
            <person name="Ottonello S."/>
            <person name="Baldrian P."/>
            <person name="Spatafora J.W."/>
            <person name="Henrissat B."/>
            <person name="Nagy L.G."/>
            <person name="Aury J.M."/>
            <person name="Wincker P."/>
            <person name="Grigoriev I.V."/>
            <person name="Bonfante P."/>
            <person name="Martin F.M."/>
        </authorList>
    </citation>
    <scope>NUCLEOTIDE SEQUENCE [LARGE SCALE GENOMIC DNA]</scope>
    <source>
        <strain evidence="2 3">CCBAS932</strain>
    </source>
</reference>
<protein>
    <submittedName>
        <fullName evidence="2">Uncharacterized protein</fullName>
    </submittedName>
</protein>
<feature type="compositionally biased region" description="Polar residues" evidence="1">
    <location>
        <begin position="1"/>
        <end position="12"/>
    </location>
</feature>
<dbReference type="AlphaFoldDB" id="A0A3N4KJ93"/>
<evidence type="ECO:0000313" key="3">
    <source>
        <dbReference type="Proteomes" id="UP000277580"/>
    </source>
</evidence>
<accession>A0A3N4KJ93</accession>
<name>A0A3N4KJ93_9PEZI</name>
<feature type="region of interest" description="Disordered" evidence="1">
    <location>
        <begin position="1"/>
        <end position="28"/>
    </location>
</feature>
<proteinExistence type="predicted"/>
<dbReference type="EMBL" id="ML119164">
    <property type="protein sequence ID" value="RPB08381.1"/>
    <property type="molecule type" value="Genomic_DNA"/>
</dbReference>
<sequence>MIPSPGNSTLSYDTPPPQPQRPRSDHLPVSQPCGAYWARGTGTILMAVQLAVELDTTLCLC</sequence>
<evidence type="ECO:0000313" key="2">
    <source>
        <dbReference type="EMBL" id="RPB08381.1"/>
    </source>
</evidence>
<gene>
    <name evidence="2" type="ORF">P167DRAFT_539318</name>
</gene>
<dbReference type="InParanoid" id="A0A3N4KJ93"/>
<evidence type="ECO:0000256" key="1">
    <source>
        <dbReference type="SAM" id="MobiDB-lite"/>
    </source>
</evidence>
<organism evidence="2 3">
    <name type="scientific">Morchella conica CCBAS932</name>
    <dbReference type="NCBI Taxonomy" id="1392247"/>
    <lineage>
        <taxon>Eukaryota</taxon>
        <taxon>Fungi</taxon>
        <taxon>Dikarya</taxon>
        <taxon>Ascomycota</taxon>
        <taxon>Pezizomycotina</taxon>
        <taxon>Pezizomycetes</taxon>
        <taxon>Pezizales</taxon>
        <taxon>Morchellaceae</taxon>
        <taxon>Morchella</taxon>
    </lineage>
</organism>
<keyword evidence="3" id="KW-1185">Reference proteome</keyword>
<dbReference type="Proteomes" id="UP000277580">
    <property type="component" value="Unassembled WGS sequence"/>
</dbReference>